<dbReference type="EMBL" id="AYSA01000258">
    <property type="protein sequence ID" value="ESZ94288.1"/>
    <property type="molecule type" value="Genomic_DNA"/>
</dbReference>
<protein>
    <submittedName>
        <fullName evidence="2">Uncharacterized protein</fullName>
    </submittedName>
</protein>
<proteinExistence type="predicted"/>
<reference evidence="2 3" key="1">
    <citation type="journal article" date="2014" name="Genome Announc.">
        <title>Draft genome sequence of Sclerotinia borealis, a psychrophilic plant pathogenic fungus.</title>
        <authorList>
            <person name="Mardanov A.V."/>
            <person name="Beletsky A.V."/>
            <person name="Kadnikov V.V."/>
            <person name="Ignatov A.N."/>
            <person name="Ravin N.V."/>
        </authorList>
    </citation>
    <scope>NUCLEOTIDE SEQUENCE [LARGE SCALE GENOMIC DNA]</scope>
    <source>
        <strain evidence="3">F-4157</strain>
    </source>
</reference>
<keyword evidence="3" id="KW-1185">Reference proteome</keyword>
<evidence type="ECO:0000313" key="2">
    <source>
        <dbReference type="EMBL" id="ESZ94288.1"/>
    </source>
</evidence>
<dbReference type="OrthoDB" id="3560351at2759"/>
<comment type="caution">
    <text evidence="2">The sequence shown here is derived from an EMBL/GenBank/DDBJ whole genome shotgun (WGS) entry which is preliminary data.</text>
</comment>
<organism evidence="2 3">
    <name type="scientific">Sclerotinia borealis (strain F-4128)</name>
    <dbReference type="NCBI Taxonomy" id="1432307"/>
    <lineage>
        <taxon>Eukaryota</taxon>
        <taxon>Fungi</taxon>
        <taxon>Dikarya</taxon>
        <taxon>Ascomycota</taxon>
        <taxon>Pezizomycotina</taxon>
        <taxon>Leotiomycetes</taxon>
        <taxon>Helotiales</taxon>
        <taxon>Sclerotiniaceae</taxon>
        <taxon>Sclerotinia</taxon>
    </lineage>
</organism>
<dbReference type="InterPro" id="IPR038765">
    <property type="entry name" value="Papain-like_cys_pep_sf"/>
</dbReference>
<dbReference type="HOGENOM" id="CLU_329865_0_0_1"/>
<dbReference type="AlphaFoldDB" id="W9CEL6"/>
<feature type="compositionally biased region" description="Acidic residues" evidence="1">
    <location>
        <begin position="304"/>
        <end position="317"/>
    </location>
</feature>
<gene>
    <name evidence="2" type="ORF">SBOR_5356</name>
</gene>
<evidence type="ECO:0000313" key="3">
    <source>
        <dbReference type="Proteomes" id="UP000019487"/>
    </source>
</evidence>
<feature type="region of interest" description="Disordered" evidence="1">
    <location>
        <begin position="246"/>
        <end position="334"/>
    </location>
</feature>
<dbReference type="SUPFAM" id="SSF54001">
    <property type="entry name" value="Cysteine proteinases"/>
    <property type="match status" value="1"/>
</dbReference>
<dbReference type="Proteomes" id="UP000019487">
    <property type="component" value="Unassembled WGS sequence"/>
</dbReference>
<dbReference type="Gene3D" id="3.40.395.10">
    <property type="entry name" value="Adenoviral Proteinase, Chain A"/>
    <property type="match status" value="1"/>
</dbReference>
<sequence length="870" mass="97793">MDDKREIPDSQEVPNEGQIIVVIDVQWIDENNHKRSAGSDIALVAKKAKTSSGHSSQLLVPNHFQRSSQLLLLSNQLELLVVDLFDLLSNFFLVADLLDLLSIDLRQLFGLLASPFYKMASRGFNFNIEEVLGRYDHTGEDMAIFLKDQTPEYLKEMFSNGNLLKALTDSSIFEDMPKVAGEDFTTLLANMERLPDSDSWTIKPTDSNTTNNVTLKSNIGNRKVKGAKVNSVRVIASGKITKSKGKITGYKGVSSGTMSNSSLKKKSSPPTPIASSSLLPVVEAEYLSSSRVPSGSEDSRTTTDDDDDDEEYDDNQLEESRTKDVGGAAELTPDEHTVMDDMPSDLLSKEKKQYLMKLEGQGHNLAIHSRISTYRAGLYSATAIEADSLFLSYIENNWNDIKVIEPLRTACSRYRYKADSPHISEEDLTSKLVTLDAGVIDKDDIERLVSVTRNSYRAESEKTWAEIEIVYADYCIHGLIEGAAITNRLDTTIKRGRGNPETIAKSMFYERMAQAEYMRNGGDMNALEANSDRIDASINKFRQRKSLGVKYAKFIEAFGLGMIILLPMLMQRFYQVGHDRTGFRKWHKARLDVLIELIKMKDHKSKKNMVALSGLHADHLQPFLSEPLDMDAIIDAINNSELSDPPNGVVDGKRKLPASEEFIQRLMDELPQVTTVITQNLKISRQDLQCLSVNKKLTGNVIDLALHSYGKMKQADVCVIPSTALQHWSSFSNEIRQKYLSRFFRLRRNTPLPDPNEKGQIPVVIRIWDSLGGKSSIMPYQKYLQDILMVDGGSFTFKIKNEPSMTQGNVSDCGVVAIHNMMRYFFKDEDVEMWTSEWSRDQRQLIGEEIVQLSLNAHRGKGKGKGKEIA</sequence>
<evidence type="ECO:0000256" key="1">
    <source>
        <dbReference type="SAM" id="MobiDB-lite"/>
    </source>
</evidence>
<name>W9CEL6_SCLBF</name>
<accession>W9CEL6</accession>